<keyword evidence="1" id="KW-1133">Transmembrane helix</keyword>
<evidence type="ECO:0000313" key="5">
    <source>
        <dbReference type="Proteomes" id="UP000199045"/>
    </source>
</evidence>
<dbReference type="PANTHER" id="PTHR30273">
    <property type="entry name" value="PERIPLASMIC SIGNAL SENSOR AND SIGMA FACTOR ACTIVATOR FECR-RELATED"/>
    <property type="match status" value="1"/>
</dbReference>
<keyword evidence="1" id="KW-0472">Membrane</keyword>
<dbReference type="STRING" id="104663.SAMN04488121_101624"/>
<reference evidence="5" key="1">
    <citation type="submission" date="2016-10" db="EMBL/GenBank/DDBJ databases">
        <authorList>
            <person name="Varghese N."/>
            <person name="Submissions S."/>
        </authorList>
    </citation>
    <scope>NUCLEOTIDE SEQUENCE [LARGE SCALE GENOMIC DNA]</scope>
    <source>
        <strain evidence="5">DSM 527</strain>
    </source>
</reference>
<dbReference type="OrthoDB" id="643697at2"/>
<feature type="domain" description="FecR protein" evidence="2">
    <location>
        <begin position="178"/>
        <end position="272"/>
    </location>
</feature>
<dbReference type="Gene3D" id="2.60.120.1440">
    <property type="match status" value="1"/>
</dbReference>
<dbReference type="Proteomes" id="UP000199045">
    <property type="component" value="Unassembled WGS sequence"/>
</dbReference>
<dbReference type="InterPro" id="IPR032508">
    <property type="entry name" value="FecR_C"/>
</dbReference>
<dbReference type="GO" id="GO:0016989">
    <property type="term" value="F:sigma factor antagonist activity"/>
    <property type="evidence" value="ECO:0007669"/>
    <property type="project" value="TreeGrafter"/>
</dbReference>
<dbReference type="EMBL" id="FNBN01000001">
    <property type="protein sequence ID" value="SDF04683.1"/>
    <property type="molecule type" value="Genomic_DNA"/>
</dbReference>
<proteinExistence type="predicted"/>
<dbReference type="AlphaFoldDB" id="A0A1G7HWF4"/>
<feature type="transmembrane region" description="Helical" evidence="1">
    <location>
        <begin position="82"/>
        <end position="106"/>
    </location>
</feature>
<dbReference type="PIRSF" id="PIRSF018266">
    <property type="entry name" value="FecR"/>
    <property type="match status" value="1"/>
</dbReference>
<dbReference type="Pfam" id="PF16344">
    <property type="entry name" value="FecR_C"/>
    <property type="match status" value="1"/>
</dbReference>
<evidence type="ECO:0000256" key="1">
    <source>
        <dbReference type="SAM" id="Phobius"/>
    </source>
</evidence>
<organism evidence="4 5">
    <name type="scientific">Chitinophaga filiformis</name>
    <name type="common">Myxococcus filiformis</name>
    <name type="synonym">Flexibacter filiformis</name>
    <dbReference type="NCBI Taxonomy" id="104663"/>
    <lineage>
        <taxon>Bacteria</taxon>
        <taxon>Pseudomonadati</taxon>
        <taxon>Bacteroidota</taxon>
        <taxon>Chitinophagia</taxon>
        <taxon>Chitinophagales</taxon>
        <taxon>Chitinophagaceae</taxon>
        <taxon>Chitinophaga</taxon>
    </lineage>
</organism>
<dbReference type="InterPro" id="IPR012373">
    <property type="entry name" value="Ferrdict_sens_TM"/>
</dbReference>
<dbReference type="PANTHER" id="PTHR30273:SF2">
    <property type="entry name" value="PROTEIN FECR"/>
    <property type="match status" value="1"/>
</dbReference>
<sequence>MNTNLEDIRILVLDEISGTLSEAGRETLFQEISVNEDARAMRDHMLSVLNTPEVQDYIKRQPYEDPADKILSRIHRQKRRKVVALSTLATVAAAAVIALLTIPTLFKSEFSGKTSNDFKTAQITTNKQQIQLKMANGQVITLNNDTSQVVAGNALLKTHNKTLTYTTTSATNAAEFATLTVPAGKDYTIHLSDGTQVQLNAATSIRFPLAFKAGNREVYINGEAYLMIAKNASQPFIVHLPNSTVRVLGTEFNVNTYDSGVARIALVQGAVKVISKTDSLQLTPGQQATYASNKISTRPFDETDVLSWRLGRFIFSNARLDEVCRVIPRLYGISLELDNKEVAGKRFSGVIDRHQPVENVLKALKATNGIDYYTDKSGTFHIK</sequence>
<name>A0A1G7HWF4_CHIFI</name>
<dbReference type="Pfam" id="PF04773">
    <property type="entry name" value="FecR"/>
    <property type="match status" value="1"/>
</dbReference>
<evidence type="ECO:0000313" key="4">
    <source>
        <dbReference type="EMBL" id="SDF04683.1"/>
    </source>
</evidence>
<accession>A0A1G7HWF4</accession>
<dbReference type="InterPro" id="IPR006860">
    <property type="entry name" value="FecR"/>
</dbReference>
<gene>
    <name evidence="4" type="ORF">SAMN04488121_101624</name>
</gene>
<keyword evidence="1" id="KW-0812">Transmembrane</keyword>
<protein>
    <submittedName>
        <fullName evidence="4">FecR protein</fullName>
    </submittedName>
</protein>
<dbReference type="RefSeq" id="WP_089828759.1">
    <property type="nucleotide sequence ID" value="NZ_FNBN01000001.1"/>
</dbReference>
<evidence type="ECO:0000259" key="2">
    <source>
        <dbReference type="Pfam" id="PF04773"/>
    </source>
</evidence>
<evidence type="ECO:0000259" key="3">
    <source>
        <dbReference type="Pfam" id="PF16344"/>
    </source>
</evidence>
<dbReference type="Gene3D" id="3.55.50.30">
    <property type="match status" value="1"/>
</dbReference>
<feature type="domain" description="Protein FecR C-terminal" evidence="3">
    <location>
        <begin position="312"/>
        <end position="376"/>
    </location>
</feature>